<accession>A0A844ZPV7</accession>
<feature type="domain" description="Prolyl 4-hydroxylase alpha subunit" evidence="6">
    <location>
        <begin position="39"/>
        <end position="218"/>
    </location>
</feature>
<dbReference type="InterPro" id="IPR044862">
    <property type="entry name" value="Pro_4_hyd_alph_FE2OG_OXY"/>
</dbReference>
<evidence type="ECO:0000259" key="6">
    <source>
        <dbReference type="SMART" id="SM00702"/>
    </source>
</evidence>
<dbReference type="Proteomes" id="UP000442714">
    <property type="component" value="Unassembled WGS sequence"/>
</dbReference>
<keyword evidence="4" id="KW-0560">Oxidoreductase</keyword>
<organism evidence="7 8">
    <name type="scientific">Pontixanthobacter aquaemixtae</name>
    <dbReference type="NCBI Taxonomy" id="1958940"/>
    <lineage>
        <taxon>Bacteria</taxon>
        <taxon>Pseudomonadati</taxon>
        <taxon>Pseudomonadota</taxon>
        <taxon>Alphaproteobacteria</taxon>
        <taxon>Sphingomonadales</taxon>
        <taxon>Erythrobacteraceae</taxon>
        <taxon>Pontixanthobacter</taxon>
    </lineage>
</organism>
<evidence type="ECO:0000256" key="1">
    <source>
        <dbReference type="ARBA" id="ARBA00001961"/>
    </source>
</evidence>
<keyword evidence="8" id="KW-1185">Reference proteome</keyword>
<dbReference type="EMBL" id="WTYX01000001">
    <property type="protein sequence ID" value="MXO89768.1"/>
    <property type="molecule type" value="Genomic_DNA"/>
</dbReference>
<dbReference type="Pfam" id="PF13640">
    <property type="entry name" value="2OG-FeII_Oxy_3"/>
    <property type="match status" value="1"/>
</dbReference>
<dbReference type="SMART" id="SM00702">
    <property type="entry name" value="P4Hc"/>
    <property type="match status" value="1"/>
</dbReference>
<evidence type="ECO:0000256" key="3">
    <source>
        <dbReference type="ARBA" id="ARBA00022964"/>
    </source>
</evidence>
<dbReference type="RefSeq" id="WP_160603276.1">
    <property type="nucleotide sequence ID" value="NZ_WTYX01000001.1"/>
</dbReference>
<evidence type="ECO:0000256" key="2">
    <source>
        <dbReference type="ARBA" id="ARBA00022723"/>
    </source>
</evidence>
<evidence type="ECO:0000256" key="5">
    <source>
        <dbReference type="ARBA" id="ARBA00023004"/>
    </source>
</evidence>
<dbReference type="Gene3D" id="2.60.120.620">
    <property type="entry name" value="q2cbj1_9rhob like domain"/>
    <property type="match status" value="1"/>
</dbReference>
<keyword evidence="2" id="KW-0479">Metal-binding</keyword>
<evidence type="ECO:0000313" key="8">
    <source>
        <dbReference type="Proteomes" id="UP000442714"/>
    </source>
</evidence>
<evidence type="ECO:0000313" key="7">
    <source>
        <dbReference type="EMBL" id="MXO89768.1"/>
    </source>
</evidence>
<dbReference type="PANTHER" id="PTHR10869:SF246">
    <property type="entry name" value="TRANSMEMBRANE PROLYL 4-HYDROXYLASE"/>
    <property type="match status" value="1"/>
</dbReference>
<dbReference type="InterPro" id="IPR006620">
    <property type="entry name" value="Pro_4_hyd_alph"/>
</dbReference>
<keyword evidence="5" id="KW-0408">Iron</keyword>
<dbReference type="GO" id="GO:0031418">
    <property type="term" value="F:L-ascorbic acid binding"/>
    <property type="evidence" value="ECO:0007669"/>
    <property type="project" value="InterPro"/>
</dbReference>
<dbReference type="AlphaFoldDB" id="A0A844ZPV7"/>
<protein>
    <submittedName>
        <fullName evidence="7">2OG-Fe(II) oxygenase</fullName>
    </submittedName>
</protein>
<gene>
    <name evidence="7" type="ORF">GRI41_02925</name>
</gene>
<dbReference type="InterPro" id="IPR045054">
    <property type="entry name" value="P4HA-like"/>
</dbReference>
<evidence type="ECO:0000256" key="4">
    <source>
        <dbReference type="ARBA" id="ARBA00023002"/>
    </source>
</evidence>
<name>A0A844ZPV7_9SPHN</name>
<dbReference type="OrthoDB" id="269774at2"/>
<sequence>MAKTPISPDKDALKRVGDAVRKRLDANPKAEAIDTGGKAEMYAVSHFLSGAECQKLLGMVDVIAQPSELFDQDYSTGFRTSFSGNLNPHDPFIAELSKRMDDLVGLKAETGEAIQGQRYHVGQQFKPHNDFFYPDQEYWKIERKRGGQRSWTAMTFLNPVQKGGATHFVNLDLKIFPQPGVLLLWNNANRDGTLNEDMMHAGTPVEAGVKYVLTKWYRTRKLNHKAAAKFDRARRR</sequence>
<dbReference type="GO" id="GO:0005506">
    <property type="term" value="F:iron ion binding"/>
    <property type="evidence" value="ECO:0007669"/>
    <property type="project" value="InterPro"/>
</dbReference>
<comment type="caution">
    <text evidence="7">The sequence shown here is derived from an EMBL/GenBank/DDBJ whole genome shotgun (WGS) entry which is preliminary data.</text>
</comment>
<keyword evidence="3" id="KW-0223">Dioxygenase</keyword>
<dbReference type="PANTHER" id="PTHR10869">
    <property type="entry name" value="PROLYL 4-HYDROXYLASE ALPHA SUBUNIT"/>
    <property type="match status" value="1"/>
</dbReference>
<comment type="cofactor">
    <cofactor evidence="1">
        <name>L-ascorbate</name>
        <dbReference type="ChEBI" id="CHEBI:38290"/>
    </cofactor>
</comment>
<proteinExistence type="predicted"/>
<dbReference type="GO" id="GO:0004656">
    <property type="term" value="F:procollagen-proline 4-dioxygenase activity"/>
    <property type="evidence" value="ECO:0007669"/>
    <property type="project" value="TreeGrafter"/>
</dbReference>
<reference evidence="7 8" key="1">
    <citation type="submission" date="2019-12" db="EMBL/GenBank/DDBJ databases">
        <title>Genomic-based taxomic classification of the family Erythrobacteraceae.</title>
        <authorList>
            <person name="Xu L."/>
        </authorList>
    </citation>
    <scope>NUCLEOTIDE SEQUENCE [LARGE SCALE GENOMIC DNA]</scope>
    <source>
        <strain evidence="7 8">KCTC 52763</strain>
    </source>
</reference>